<evidence type="ECO:0000313" key="2">
    <source>
        <dbReference type="EMBL" id="CAI6368375.1"/>
    </source>
</evidence>
<protein>
    <submittedName>
        <fullName evidence="2">Uncharacterized protein</fullName>
    </submittedName>
</protein>
<evidence type="ECO:0000256" key="1">
    <source>
        <dbReference type="SAM" id="MobiDB-lite"/>
    </source>
</evidence>
<feature type="region of interest" description="Disordered" evidence="1">
    <location>
        <begin position="85"/>
        <end position="122"/>
    </location>
</feature>
<feature type="region of interest" description="Disordered" evidence="1">
    <location>
        <begin position="136"/>
        <end position="164"/>
    </location>
</feature>
<keyword evidence="3" id="KW-1185">Reference proteome</keyword>
<feature type="region of interest" description="Disordered" evidence="1">
    <location>
        <begin position="220"/>
        <end position="272"/>
    </location>
</feature>
<proteinExistence type="predicted"/>
<gene>
    <name evidence="2" type="ORF">MEUPH1_LOCUS22742</name>
</gene>
<accession>A0AAV0XIX6</accession>
<feature type="compositionally biased region" description="Polar residues" evidence="1">
    <location>
        <begin position="226"/>
        <end position="235"/>
    </location>
</feature>
<dbReference type="EMBL" id="CARXXK010000005">
    <property type="protein sequence ID" value="CAI6368375.1"/>
    <property type="molecule type" value="Genomic_DNA"/>
</dbReference>
<dbReference type="Proteomes" id="UP001160148">
    <property type="component" value="Unassembled WGS sequence"/>
</dbReference>
<organism evidence="2 3">
    <name type="scientific">Macrosiphum euphorbiae</name>
    <name type="common">potato aphid</name>
    <dbReference type="NCBI Taxonomy" id="13131"/>
    <lineage>
        <taxon>Eukaryota</taxon>
        <taxon>Metazoa</taxon>
        <taxon>Ecdysozoa</taxon>
        <taxon>Arthropoda</taxon>
        <taxon>Hexapoda</taxon>
        <taxon>Insecta</taxon>
        <taxon>Pterygota</taxon>
        <taxon>Neoptera</taxon>
        <taxon>Paraneoptera</taxon>
        <taxon>Hemiptera</taxon>
        <taxon>Sternorrhyncha</taxon>
        <taxon>Aphidomorpha</taxon>
        <taxon>Aphidoidea</taxon>
        <taxon>Aphididae</taxon>
        <taxon>Macrosiphini</taxon>
        <taxon>Macrosiphum</taxon>
    </lineage>
</organism>
<reference evidence="2 3" key="1">
    <citation type="submission" date="2023-01" db="EMBL/GenBank/DDBJ databases">
        <authorList>
            <person name="Whitehead M."/>
        </authorList>
    </citation>
    <scope>NUCLEOTIDE SEQUENCE [LARGE SCALE GENOMIC DNA]</scope>
</reference>
<evidence type="ECO:0000313" key="3">
    <source>
        <dbReference type="Proteomes" id="UP001160148"/>
    </source>
</evidence>
<name>A0AAV0XIX6_9HEMI</name>
<comment type="caution">
    <text evidence="2">The sequence shown here is derived from an EMBL/GenBank/DDBJ whole genome shotgun (WGS) entry which is preliminary data.</text>
</comment>
<dbReference type="AlphaFoldDB" id="A0AAV0XIX6"/>
<sequence length="295" mass="34211">MSKKKAKECEYRVTKKAKQNRDEYYRALLRSSKQQDVIDSIQEPWPAPKTNAERCRAYRARQKAARQQNSQEVIDTIQEHLVEEGSSHGLNLQKAKTSTERVHAYRARQKNKDTDKPRPAPKTNAEYCLAYRARQKAARQQNSQESLVESDASIVGPNSQQQNSINMRQMDLDFIAHRNNGSDEESNENQPNVIVVHAEVHRDSSQSIARTSTERVQAYRARQRKNSTQSKSQPKTVAERVREYRKRQKEKLHGGKNQTYNIDENNDNSEDEDDGELIVKWCMNMIKGTHNLHFM</sequence>